<name>A0A6A2Y0R7_HIBSY</name>
<reference evidence="4" key="1">
    <citation type="submission" date="2019-09" db="EMBL/GenBank/DDBJ databases">
        <title>Draft genome information of white flower Hibiscus syriacus.</title>
        <authorList>
            <person name="Kim Y.-M."/>
        </authorList>
    </citation>
    <scope>NUCLEOTIDE SEQUENCE [LARGE SCALE GENOMIC DNA]</scope>
    <source>
        <strain evidence="4">YM2019G1</strain>
    </source>
</reference>
<dbReference type="SUPFAM" id="SSF53756">
    <property type="entry name" value="UDP-Glycosyltransferase/glycogen phosphorylase"/>
    <property type="match status" value="1"/>
</dbReference>
<dbReference type="GO" id="GO:0080044">
    <property type="term" value="F:quercetin 7-O-glucosyltransferase activity"/>
    <property type="evidence" value="ECO:0007669"/>
    <property type="project" value="TreeGrafter"/>
</dbReference>
<comment type="similarity">
    <text evidence="1">Belongs to the UDP-glycosyltransferase family.</text>
</comment>
<sequence length="126" mass="14456">MIVSWAPQEQVLTHRAVGGFLTHGGWNKILESTHTGVPMICWPVISDQQVNSRFVSEVWRVGLDMKDRCERRVVEKMVRDLMEVKIDEIMKVMHGVAEQARKSVEEGGSSYRNLYLLTQDIRSSLL</sequence>
<dbReference type="PANTHER" id="PTHR11926">
    <property type="entry name" value="GLUCOSYL/GLUCURONOSYL TRANSFERASES"/>
    <property type="match status" value="1"/>
</dbReference>
<protein>
    <recommendedName>
        <fullName evidence="6">UDP-glycosyltransferases domain-containing protein</fullName>
    </recommendedName>
</protein>
<dbReference type="Proteomes" id="UP000436088">
    <property type="component" value="Unassembled WGS sequence"/>
</dbReference>
<keyword evidence="2" id="KW-0328">Glycosyltransferase</keyword>
<dbReference type="Pfam" id="PF00201">
    <property type="entry name" value="UDPGT"/>
    <property type="match status" value="1"/>
</dbReference>
<evidence type="ECO:0000256" key="3">
    <source>
        <dbReference type="ARBA" id="ARBA00022679"/>
    </source>
</evidence>
<dbReference type="InterPro" id="IPR002213">
    <property type="entry name" value="UDP_glucos_trans"/>
</dbReference>
<dbReference type="EMBL" id="VEPZ02001692">
    <property type="protein sequence ID" value="KAE8663027.1"/>
    <property type="molecule type" value="Genomic_DNA"/>
</dbReference>
<comment type="caution">
    <text evidence="4">The sequence shown here is derived from an EMBL/GenBank/DDBJ whole genome shotgun (WGS) entry which is preliminary data.</text>
</comment>
<evidence type="ECO:0008006" key="6">
    <source>
        <dbReference type="Google" id="ProtNLM"/>
    </source>
</evidence>
<evidence type="ECO:0000256" key="2">
    <source>
        <dbReference type="ARBA" id="ARBA00022676"/>
    </source>
</evidence>
<evidence type="ECO:0000256" key="1">
    <source>
        <dbReference type="ARBA" id="ARBA00009995"/>
    </source>
</evidence>
<dbReference type="GO" id="GO:0080043">
    <property type="term" value="F:quercetin 3-O-glucosyltransferase activity"/>
    <property type="evidence" value="ECO:0007669"/>
    <property type="project" value="TreeGrafter"/>
</dbReference>
<gene>
    <name evidence="4" type="ORF">F3Y22_tig00113123pilonHSYRG00094</name>
</gene>
<dbReference type="PANTHER" id="PTHR11926:SF1392">
    <property type="entry name" value="GLYCOSYLTRANSFERASE"/>
    <property type="match status" value="1"/>
</dbReference>
<dbReference type="AlphaFoldDB" id="A0A6A2Y0R7"/>
<keyword evidence="5" id="KW-1185">Reference proteome</keyword>
<organism evidence="4 5">
    <name type="scientific">Hibiscus syriacus</name>
    <name type="common">Rose of Sharon</name>
    <dbReference type="NCBI Taxonomy" id="106335"/>
    <lineage>
        <taxon>Eukaryota</taxon>
        <taxon>Viridiplantae</taxon>
        <taxon>Streptophyta</taxon>
        <taxon>Embryophyta</taxon>
        <taxon>Tracheophyta</taxon>
        <taxon>Spermatophyta</taxon>
        <taxon>Magnoliopsida</taxon>
        <taxon>eudicotyledons</taxon>
        <taxon>Gunneridae</taxon>
        <taxon>Pentapetalae</taxon>
        <taxon>rosids</taxon>
        <taxon>malvids</taxon>
        <taxon>Malvales</taxon>
        <taxon>Malvaceae</taxon>
        <taxon>Malvoideae</taxon>
        <taxon>Hibiscus</taxon>
    </lineage>
</organism>
<accession>A0A6A2Y0R7</accession>
<evidence type="ECO:0000313" key="5">
    <source>
        <dbReference type="Proteomes" id="UP000436088"/>
    </source>
</evidence>
<proteinExistence type="inferred from homology"/>
<dbReference type="Gene3D" id="3.40.50.2000">
    <property type="entry name" value="Glycogen Phosphorylase B"/>
    <property type="match status" value="2"/>
</dbReference>
<keyword evidence="3" id="KW-0808">Transferase</keyword>
<evidence type="ECO:0000313" key="4">
    <source>
        <dbReference type="EMBL" id="KAE8663027.1"/>
    </source>
</evidence>